<keyword evidence="2" id="KW-1185">Reference proteome</keyword>
<name>A0ABS5QCJ2_9PROT</name>
<accession>A0ABS5QCJ2</accession>
<dbReference type="Proteomes" id="UP000766336">
    <property type="component" value="Unassembled WGS sequence"/>
</dbReference>
<comment type="caution">
    <text evidence="1">The sequence shown here is derived from an EMBL/GenBank/DDBJ whole genome shotgun (WGS) entry which is preliminary data.</text>
</comment>
<protein>
    <submittedName>
        <fullName evidence="1">Uncharacterized protein</fullName>
    </submittedName>
</protein>
<evidence type="ECO:0000313" key="1">
    <source>
        <dbReference type="EMBL" id="MBS7811228.1"/>
    </source>
</evidence>
<sequence>MGVETAIIAGLSVASAAGQAAAGASAASSSAKLSAQQAAEQAKQLGLQQQMGELNKLVAESQYDSTMLQLDDAAYSNALSRAELGIAQDDLKTRRGALASAALRAGVDADLVLANADLTMRGIAIQRASARAETVNTQAKTMAEAAAALGTLDAIQAEAGLSGTTVLALARGIAHTEGADIGEAQRGSREAMATLDLDRQKAGISTASSLLDLQGQVEQIEGERANLVSSERKAALQTVALDLQDRAIERDRHNAGVDIAAKRIGATTQNATIASQANVLGIQQRQAELAASMAVTNGIFSVVNSGLQVAGNYFNQQRQTAREAARYEALRQSVLR</sequence>
<organism evidence="1 2">
    <name type="scientific">Roseococcus pinisoli</name>
    <dbReference type="NCBI Taxonomy" id="2835040"/>
    <lineage>
        <taxon>Bacteria</taxon>
        <taxon>Pseudomonadati</taxon>
        <taxon>Pseudomonadota</taxon>
        <taxon>Alphaproteobacteria</taxon>
        <taxon>Acetobacterales</taxon>
        <taxon>Roseomonadaceae</taxon>
        <taxon>Roseococcus</taxon>
    </lineage>
</organism>
<reference evidence="1 2" key="1">
    <citation type="submission" date="2021-05" db="EMBL/GenBank/DDBJ databases">
        <title>Roseococcus sp. XZZS9, whole genome shotgun sequencing project.</title>
        <authorList>
            <person name="Zhao G."/>
            <person name="Shen L."/>
        </authorList>
    </citation>
    <scope>NUCLEOTIDE SEQUENCE [LARGE SCALE GENOMIC DNA]</scope>
    <source>
        <strain evidence="1 2">XZZS9</strain>
    </source>
</reference>
<dbReference type="EMBL" id="JAHCDA010000002">
    <property type="protein sequence ID" value="MBS7811228.1"/>
    <property type="molecule type" value="Genomic_DNA"/>
</dbReference>
<gene>
    <name evidence="1" type="ORF">KHU32_09790</name>
</gene>
<dbReference type="RefSeq" id="WP_213669917.1">
    <property type="nucleotide sequence ID" value="NZ_JAHCDA010000002.1"/>
</dbReference>
<evidence type="ECO:0000313" key="2">
    <source>
        <dbReference type="Proteomes" id="UP000766336"/>
    </source>
</evidence>
<proteinExistence type="predicted"/>